<evidence type="ECO:0000256" key="2">
    <source>
        <dbReference type="ARBA" id="ARBA00004947"/>
    </source>
</evidence>
<name>A0A3S9QM45_9ACTO</name>
<dbReference type="HAMAP" id="MF_00571">
    <property type="entry name" value="GalP_UDP_trans"/>
    <property type="match status" value="1"/>
</dbReference>
<evidence type="ECO:0000256" key="5">
    <source>
        <dbReference type="ARBA" id="ARBA00022695"/>
    </source>
</evidence>
<feature type="domain" description="Galactose-1-phosphate uridyl transferase N-terminal" evidence="9">
    <location>
        <begin position="83"/>
        <end position="225"/>
    </location>
</feature>
<dbReference type="InterPro" id="IPR000766">
    <property type="entry name" value="GalP_uridyl_Trfase_II"/>
</dbReference>
<comment type="similarity">
    <text evidence="8">Belongs to the galactose-1-phosphate uridylyltransferase type 2 family.</text>
</comment>
<accession>A0A3S9QM45</accession>
<comment type="catalytic activity">
    <reaction evidence="1 8">
        <text>alpha-D-galactose 1-phosphate + UDP-alpha-D-glucose = alpha-D-glucose 1-phosphate + UDP-alpha-D-galactose</text>
        <dbReference type="Rhea" id="RHEA:13989"/>
        <dbReference type="ChEBI" id="CHEBI:58336"/>
        <dbReference type="ChEBI" id="CHEBI:58601"/>
        <dbReference type="ChEBI" id="CHEBI:58885"/>
        <dbReference type="ChEBI" id="CHEBI:66914"/>
        <dbReference type="EC" id="2.7.7.12"/>
    </reaction>
</comment>
<evidence type="ECO:0000256" key="8">
    <source>
        <dbReference type="HAMAP-Rule" id="MF_00571"/>
    </source>
</evidence>
<evidence type="ECO:0000256" key="4">
    <source>
        <dbReference type="ARBA" id="ARBA00022679"/>
    </source>
</evidence>
<evidence type="ECO:0000256" key="3">
    <source>
        <dbReference type="ARBA" id="ARBA00022490"/>
    </source>
</evidence>
<dbReference type="GO" id="GO:0006012">
    <property type="term" value="P:galactose metabolic process"/>
    <property type="evidence" value="ECO:0007669"/>
    <property type="project" value="UniProtKB-UniRule"/>
</dbReference>
<keyword evidence="3 8" id="KW-0963">Cytoplasm</keyword>
<dbReference type="UniPathway" id="UPA00214"/>
<evidence type="ECO:0000256" key="6">
    <source>
        <dbReference type="ARBA" id="ARBA00023144"/>
    </source>
</evidence>
<dbReference type="GO" id="GO:0008108">
    <property type="term" value="F:UDP-glucose:hexose-1-phosphate uridylyltransferase activity"/>
    <property type="evidence" value="ECO:0007669"/>
    <property type="project" value="UniProtKB-UniRule"/>
</dbReference>
<dbReference type="EMBL" id="CP033905">
    <property type="protein sequence ID" value="AZR06994.1"/>
    <property type="molecule type" value="Genomic_DNA"/>
</dbReference>
<keyword evidence="5 8" id="KW-0548">Nucleotidyltransferase</keyword>
<evidence type="ECO:0000313" key="11">
    <source>
        <dbReference type="Proteomes" id="UP000275951"/>
    </source>
</evidence>
<dbReference type="RefSeq" id="WP_126920217.1">
    <property type="nucleotide sequence ID" value="NZ_CP033905.1"/>
</dbReference>
<dbReference type="EC" id="2.7.7.12" evidence="8"/>
<organism evidence="10 11">
    <name type="scientific">Trueperella pyogenes</name>
    <dbReference type="NCBI Taxonomy" id="1661"/>
    <lineage>
        <taxon>Bacteria</taxon>
        <taxon>Bacillati</taxon>
        <taxon>Actinomycetota</taxon>
        <taxon>Actinomycetes</taxon>
        <taxon>Actinomycetales</taxon>
        <taxon>Actinomycetaceae</taxon>
        <taxon>Trueperella</taxon>
    </lineage>
</organism>
<comment type="subcellular location">
    <subcellularLocation>
        <location evidence="8">Cytoplasm</location>
    </subcellularLocation>
</comment>
<protein>
    <recommendedName>
        <fullName evidence="8">Galactose-1-phosphate uridylyltransferase</fullName>
        <shortName evidence="8">Gal-1-P uridylyltransferase</shortName>
        <ecNumber evidence="8">2.7.7.12</ecNumber>
    </recommendedName>
    <alternativeName>
        <fullName evidence="8">UDP-glucose--hexose-1-phosphate uridylyltransferase</fullName>
    </alternativeName>
</protein>
<dbReference type="InterPro" id="IPR005849">
    <property type="entry name" value="GalP_Utransf_N"/>
</dbReference>
<keyword evidence="6 8" id="KW-0299">Galactose metabolism</keyword>
<evidence type="ECO:0000256" key="7">
    <source>
        <dbReference type="ARBA" id="ARBA00023277"/>
    </source>
</evidence>
<dbReference type="Proteomes" id="UP000275951">
    <property type="component" value="Chromosome"/>
</dbReference>
<dbReference type="AlphaFoldDB" id="A0A3S9QM45"/>
<gene>
    <name evidence="8" type="primary">galT</name>
    <name evidence="10" type="ORF">EBQ10_06575</name>
</gene>
<evidence type="ECO:0000259" key="9">
    <source>
        <dbReference type="Pfam" id="PF01087"/>
    </source>
</evidence>
<dbReference type="PANTHER" id="PTHR39191:SF1">
    <property type="entry name" value="DUF4922 DOMAIN-CONTAINING PROTEIN"/>
    <property type="match status" value="1"/>
</dbReference>
<keyword evidence="4 8" id="KW-0808">Transferase</keyword>
<comment type="pathway">
    <text evidence="2 8">Carbohydrate metabolism; galactose metabolism.</text>
</comment>
<sequence>MTARRVYETIDALVDYAKAHLELDPANEDWARNQIFAMFGLNSYAPTGATGAGHSRPDDLLADFAGALLADGLIEEEQVEAICDQAMGHLTLIPSQLQARFAQVQEADGGDAAMSWLYEYSIRSNYVRRAVLDRNPRFETRGLIVTINKAKPEFKDPKKAAAGNAVAGGYPRCSICHENEGFAGRAKFTLRTVPLKMGDEDWFWQFSPYGYLDEHGIAVNTVHTPMHVDADAFAQLISFIDQYPSLFIGCNAALARIGGSVLGHDHYQAGGELLPMHKAGCWRQLRDPHFPQADVEVLDWHNTAVRVVSEDADAVIAICNKIHNAWVSYTNEELGIIAHDAEGIHSATSPTVIRTERGYEMSIILRSNITSDEFPAGVFHAHPEFHAVKQESIGLIEAQGLFILPGRLDHELGLIADAIEAGADLPNELEQFRLVFEETKELLANTSAPDRAAIDAAIRDELGSICERILHNTAVFKDKDQTVRFLLDLGFEAEAR</sequence>
<dbReference type="GO" id="GO:0005737">
    <property type="term" value="C:cytoplasm"/>
    <property type="evidence" value="ECO:0007669"/>
    <property type="project" value="UniProtKB-SubCell"/>
</dbReference>
<evidence type="ECO:0000313" key="10">
    <source>
        <dbReference type="EMBL" id="AZR06994.1"/>
    </source>
</evidence>
<keyword evidence="7 8" id="KW-0119">Carbohydrate metabolism</keyword>
<dbReference type="Pfam" id="PF01087">
    <property type="entry name" value="GalP_UDP_transf"/>
    <property type="match status" value="1"/>
</dbReference>
<reference evidence="10 11" key="1">
    <citation type="submission" date="2018-11" db="EMBL/GenBank/DDBJ databases">
        <title>Multidrug-resistant genes are associated with an 42-kb island TGI1 carrying a complex class 1 integron in a Trueperella pyogenes.</title>
        <authorList>
            <person name="Dong W."/>
        </authorList>
    </citation>
    <scope>NUCLEOTIDE SEQUENCE [LARGE SCALE GENOMIC DNA]</scope>
    <source>
        <strain evidence="10 11">TP4</strain>
    </source>
</reference>
<proteinExistence type="inferred from homology"/>
<evidence type="ECO:0000256" key="1">
    <source>
        <dbReference type="ARBA" id="ARBA00001107"/>
    </source>
</evidence>
<dbReference type="PANTHER" id="PTHR39191">
    <property type="entry name" value="GALACTOSE-1-PHOSPHATE URIDYLYLTRANSFERASE"/>
    <property type="match status" value="1"/>
</dbReference>